<evidence type="ECO:0000313" key="2">
    <source>
        <dbReference type="EMBL" id="ABK15244.1"/>
    </source>
</evidence>
<evidence type="ECO:0000259" key="1">
    <source>
        <dbReference type="Pfam" id="PF01995"/>
    </source>
</evidence>
<dbReference type="InterPro" id="IPR002846">
    <property type="entry name" value="NRD"/>
</dbReference>
<dbReference type="EMBL" id="CP000477">
    <property type="protein sequence ID" value="ABK15244.1"/>
    <property type="molecule type" value="Genomic_DNA"/>
</dbReference>
<dbReference type="PANTHER" id="PTHR41964:SF1">
    <property type="entry name" value="GLOBAL NITROGEN REGULATOR NRPR"/>
    <property type="match status" value="1"/>
</dbReference>
<organism evidence="2 3">
    <name type="scientific">Methanothrix thermoacetophila (strain DSM 6194 / JCM 14653 / NBRC 101360 / PT)</name>
    <name type="common">Methanosaeta thermophila</name>
    <dbReference type="NCBI Taxonomy" id="349307"/>
    <lineage>
        <taxon>Archaea</taxon>
        <taxon>Methanobacteriati</taxon>
        <taxon>Methanobacteriota</taxon>
        <taxon>Stenosarchaea group</taxon>
        <taxon>Methanomicrobia</taxon>
        <taxon>Methanotrichales</taxon>
        <taxon>Methanotrichaceae</taxon>
        <taxon>Methanothrix</taxon>
    </lineage>
</organism>
<dbReference type="Proteomes" id="UP000000674">
    <property type="component" value="Chromosome"/>
</dbReference>
<dbReference type="Gene3D" id="3.30.70.1360">
    <property type="entry name" value="mj0159-like"/>
    <property type="match status" value="2"/>
</dbReference>
<protein>
    <recommendedName>
        <fullName evidence="1">NrpR regulatory domain-containing protein</fullName>
    </recommendedName>
</protein>
<keyword evidence="3" id="KW-1185">Reference proteome</keyword>
<dbReference type="HOGENOM" id="CLU_073525_0_0_2"/>
<accession>A0B970</accession>
<name>A0B970_METTP</name>
<dbReference type="Pfam" id="PF01995">
    <property type="entry name" value="NRD1_2"/>
    <property type="match status" value="1"/>
</dbReference>
<dbReference type="STRING" id="349307.Mthe_1470"/>
<dbReference type="PANTHER" id="PTHR41964">
    <property type="entry name" value="GLOBAL NITROGEN REGULATOR NRPR"/>
    <property type="match status" value="1"/>
</dbReference>
<dbReference type="KEGG" id="mtp:Mthe_1470"/>
<dbReference type="InterPro" id="IPR036984">
    <property type="entry name" value="NrpR_dom_sf"/>
</dbReference>
<gene>
    <name evidence="2" type="ordered locus">Mthe_1470</name>
</gene>
<dbReference type="InterPro" id="IPR038982">
    <property type="entry name" value="NrpR"/>
</dbReference>
<feature type="domain" description="NrpR regulatory" evidence="1">
    <location>
        <begin position="35"/>
        <end position="261"/>
    </location>
</feature>
<sequence length="271" mass="29740">MEKRSILNRTGPSDGCICIYQPLQIFPMMQEPLVFALGRIENLVHQVSLDAKKGTGRVITNRSLVARDDLHEALEIFKDAIDSGLAVSPLVRLEDVGERFMIHTVCSMTIDGYLIKHGIPVRPKGGGLIEVIDRETVRFTDIIMYWATTIDPLDLLIAQELTGICEMMRTGTGRILGNLHEAPMIAHDTIEDLLDELRDAGIMGVIELGDPNMDVLGMPVERDHLGVALIGGTNPAAAAVEFGLDIETASISGLTEISEMCHIDELIDRML</sequence>
<proteinExistence type="predicted"/>
<reference evidence="2 3" key="1">
    <citation type="submission" date="2006-10" db="EMBL/GenBank/DDBJ databases">
        <title>Complete sequence of Methanosaeta thermophila PT.</title>
        <authorList>
            <consortium name="US DOE Joint Genome Institute"/>
            <person name="Copeland A."/>
            <person name="Lucas S."/>
            <person name="Lapidus A."/>
            <person name="Barry K."/>
            <person name="Detter J.C."/>
            <person name="Glavina del Rio T."/>
            <person name="Hammon N."/>
            <person name="Israni S."/>
            <person name="Pitluck S."/>
            <person name="Chain P."/>
            <person name="Malfatti S."/>
            <person name="Shin M."/>
            <person name="Vergez L."/>
            <person name="Schmutz J."/>
            <person name="Larimer F."/>
            <person name="Land M."/>
            <person name="Hauser L."/>
            <person name="Kyrpides N."/>
            <person name="Kim E."/>
            <person name="Smith K.S."/>
            <person name="Ingram-Smith C."/>
            <person name="Richardson P."/>
        </authorList>
    </citation>
    <scope>NUCLEOTIDE SEQUENCE [LARGE SCALE GENOMIC DNA]</scope>
    <source>
        <strain evidence="3">DSM 6194 / JCM 14653 / NBRC 101360 / PT</strain>
    </source>
</reference>
<evidence type="ECO:0000313" key="3">
    <source>
        <dbReference type="Proteomes" id="UP000000674"/>
    </source>
</evidence>
<dbReference type="AlphaFoldDB" id="A0B970"/>